<reference evidence="1" key="2">
    <citation type="journal article" date="2023" name="Microorganisms">
        <title>Isolation and Genomic Characteristics of Cat-Borne Campylobacter felis sp. nov. and Sheep-Borne Campylobacter ovis sp. nov.</title>
        <authorList>
            <person name="Wang H."/>
            <person name="Li Y."/>
            <person name="Gu Y."/>
            <person name="Zhou G."/>
            <person name="Chen X."/>
            <person name="Zhang X."/>
            <person name="Shao Z."/>
            <person name="Zhang J."/>
            <person name="Zhang M."/>
        </authorList>
    </citation>
    <scope>NUCLEOTIDE SEQUENCE</scope>
    <source>
        <strain evidence="1">PS10</strain>
    </source>
</reference>
<dbReference type="Gene3D" id="3.30.160.250">
    <property type="match status" value="1"/>
</dbReference>
<evidence type="ECO:0000313" key="1">
    <source>
        <dbReference type="EMBL" id="MDL0088613.1"/>
    </source>
</evidence>
<dbReference type="Proteomes" id="UP001173801">
    <property type="component" value="Unassembled WGS sequence"/>
</dbReference>
<proteinExistence type="predicted"/>
<gene>
    <name evidence="1" type="ORF">NYG85_04400</name>
</gene>
<comment type="caution">
    <text evidence="1">The sequence shown here is derived from an EMBL/GenBank/DDBJ whole genome shotgun (WGS) entry which is preliminary data.</text>
</comment>
<name>A0ABT7HQA4_9BACT</name>
<dbReference type="InterPro" id="IPR035069">
    <property type="entry name" value="TTHA1013/TTHA0281-like"/>
</dbReference>
<protein>
    <submittedName>
        <fullName evidence="1">Type II toxin-antitoxin system HicB family antitoxin</fullName>
    </submittedName>
</protein>
<dbReference type="SUPFAM" id="SSF143100">
    <property type="entry name" value="TTHA1013/TTHA0281-like"/>
    <property type="match status" value="1"/>
</dbReference>
<accession>A0ABT7HQA4</accession>
<dbReference type="EMBL" id="JANURM010000003">
    <property type="protein sequence ID" value="MDL0088613.1"/>
    <property type="molecule type" value="Genomic_DNA"/>
</dbReference>
<keyword evidence="2" id="KW-1185">Reference proteome</keyword>
<sequence length="113" mass="12763">MKDLSYYQNLPYKIEIKKIPDDEGGGWGAFMPEFNGVALFWGDGESRSEAIDELEKAFNATIETLLENGDFIPEPSDKKVRINLPKSLVDEIDKVSKNRLEFIQNAVIRALNG</sequence>
<organism evidence="1 2">
    <name type="scientific">Campylobacter gastrosuis</name>
    <dbReference type="NCBI Taxonomy" id="2974576"/>
    <lineage>
        <taxon>Bacteria</taxon>
        <taxon>Pseudomonadati</taxon>
        <taxon>Campylobacterota</taxon>
        <taxon>Epsilonproteobacteria</taxon>
        <taxon>Campylobacterales</taxon>
        <taxon>Campylobacteraceae</taxon>
        <taxon>Campylobacter</taxon>
    </lineage>
</organism>
<reference evidence="1" key="1">
    <citation type="submission" date="2022-08" db="EMBL/GenBank/DDBJ databases">
        <authorList>
            <person name="Wang H."/>
        </authorList>
    </citation>
    <scope>NUCLEOTIDE SEQUENCE</scope>
    <source>
        <strain evidence="1">PS10</strain>
    </source>
</reference>
<dbReference type="RefSeq" id="WP_284937273.1">
    <property type="nucleotide sequence ID" value="NZ_JANURM010000003.1"/>
</dbReference>
<evidence type="ECO:0000313" key="2">
    <source>
        <dbReference type="Proteomes" id="UP001173801"/>
    </source>
</evidence>